<reference evidence="7 8" key="1">
    <citation type="submission" date="2008-07" db="EMBL/GenBank/DDBJ databases">
        <authorList>
            <person name="El-Sayed N."/>
            <person name="Caler E."/>
            <person name="Inman J."/>
            <person name="Amedeo P."/>
            <person name="Hass B."/>
            <person name="Wortman J."/>
        </authorList>
    </citation>
    <scope>NUCLEOTIDE SEQUENCE [LARGE SCALE GENOMIC DNA]</scope>
    <source>
        <strain evidence="8">ATCC 50983 / TXsc</strain>
    </source>
</reference>
<dbReference type="RefSeq" id="XP_002786596.1">
    <property type="nucleotide sequence ID" value="XM_002786550.1"/>
</dbReference>
<keyword evidence="2 4" id="KW-0694">RNA-binding</keyword>
<evidence type="ECO:0000313" key="8">
    <source>
        <dbReference type="Proteomes" id="UP000007800"/>
    </source>
</evidence>
<dbReference type="InParanoid" id="C5KB66"/>
<dbReference type="InterPro" id="IPR000504">
    <property type="entry name" value="RRM_dom"/>
</dbReference>
<dbReference type="PROSITE" id="PS50102">
    <property type="entry name" value="RRM"/>
    <property type="match status" value="2"/>
</dbReference>
<feature type="domain" description="RRM" evidence="6">
    <location>
        <begin position="154"/>
        <end position="243"/>
    </location>
</feature>
<dbReference type="GO" id="GO:0003723">
    <property type="term" value="F:RNA binding"/>
    <property type="evidence" value="ECO:0007669"/>
    <property type="project" value="UniProtKB-UniRule"/>
</dbReference>
<evidence type="ECO:0000313" key="7">
    <source>
        <dbReference type="EMBL" id="EER18392.1"/>
    </source>
</evidence>
<feature type="compositionally biased region" description="Basic and acidic residues" evidence="5">
    <location>
        <begin position="38"/>
        <end position="61"/>
    </location>
</feature>
<proteinExistence type="predicted"/>
<gene>
    <name evidence="7" type="ORF">Pmar_PMAR005303</name>
</gene>
<evidence type="ECO:0000256" key="2">
    <source>
        <dbReference type="ARBA" id="ARBA00022884"/>
    </source>
</evidence>
<keyword evidence="3" id="KW-0508">mRNA splicing</keyword>
<dbReference type="Gene3D" id="3.30.70.330">
    <property type="match status" value="2"/>
</dbReference>
<name>C5KB66_PERM5</name>
<evidence type="ECO:0000256" key="4">
    <source>
        <dbReference type="PROSITE-ProRule" id="PRU00176"/>
    </source>
</evidence>
<dbReference type="InterPro" id="IPR035979">
    <property type="entry name" value="RBD_domain_sf"/>
</dbReference>
<feature type="compositionally biased region" description="Basic residues" evidence="5">
    <location>
        <begin position="62"/>
        <end position="79"/>
    </location>
</feature>
<accession>C5KB66</accession>
<dbReference type="GO" id="GO:0006397">
    <property type="term" value="P:mRNA processing"/>
    <property type="evidence" value="ECO:0007669"/>
    <property type="project" value="UniProtKB-KW"/>
</dbReference>
<evidence type="ECO:0000256" key="1">
    <source>
        <dbReference type="ARBA" id="ARBA00022664"/>
    </source>
</evidence>
<dbReference type="PANTHER" id="PTHR23139">
    <property type="entry name" value="RNA-BINDING PROTEIN"/>
    <property type="match status" value="1"/>
</dbReference>
<dbReference type="OMA" id="MEEPLMN"/>
<dbReference type="AlphaFoldDB" id="C5KB66"/>
<evidence type="ECO:0000256" key="5">
    <source>
        <dbReference type="SAM" id="MobiDB-lite"/>
    </source>
</evidence>
<evidence type="ECO:0000256" key="3">
    <source>
        <dbReference type="ARBA" id="ARBA00023187"/>
    </source>
</evidence>
<dbReference type="OrthoDB" id="431068at2759"/>
<dbReference type="GeneID" id="9049198"/>
<dbReference type="GO" id="GO:0008380">
    <property type="term" value="P:RNA splicing"/>
    <property type="evidence" value="ECO:0007669"/>
    <property type="project" value="UniProtKB-KW"/>
</dbReference>
<feature type="domain" description="RRM" evidence="6">
    <location>
        <begin position="281"/>
        <end position="366"/>
    </location>
</feature>
<keyword evidence="1" id="KW-0507">mRNA processing</keyword>
<protein>
    <submittedName>
        <fullName evidence="7">Splicing factor U2AF 65 kDa subunit, putative</fullName>
    </submittedName>
</protein>
<sequence length="467" mass="49513">MSPPLPGWDDPASSAGAPQTSTPPAEYNGGRRGSSSGGRDERGRRRSRNDSRGRSRGSGRESRRRSRSRDRGSRRHRGRSGSSSGSESPRSSRSRSRSRRRHARKSGWDDETEQPETKQSNFSSAPPDGSVDPQQLLLQQAMISGGAGANKKAKELYVGNLAQGQATQANIRAFFNNALSALPEYQQKYAALLPTGAVREVRMSAEGMYAFVEVASEEIAVTCLELDKAEFLGRPLKIGRPTGLVLPGPAPPPMDVSVLRNQGFLPTKAMPSNPSQSRKQRELYVGNLAIGVVTAQVLHELFEPACKVLPDYDPALGPPVLQADIRGDGRFAFVEFQNDRLATAALSIFNGMEVLGRRLIVSRPQGFVEGGAAAPAGLPGSTGQQWNALPQQAGMGGWGMTASNGGQGWGGAQPMLQQQAWGAGGFSDNANVMPVQNPRSFGGQNDGQDAAARAGAEAAQALLGGGN</sequence>
<evidence type="ECO:0000259" key="6">
    <source>
        <dbReference type="PROSITE" id="PS50102"/>
    </source>
</evidence>
<organism evidence="8">
    <name type="scientific">Perkinsus marinus (strain ATCC 50983 / TXsc)</name>
    <dbReference type="NCBI Taxonomy" id="423536"/>
    <lineage>
        <taxon>Eukaryota</taxon>
        <taxon>Sar</taxon>
        <taxon>Alveolata</taxon>
        <taxon>Perkinsozoa</taxon>
        <taxon>Perkinsea</taxon>
        <taxon>Perkinsida</taxon>
        <taxon>Perkinsidae</taxon>
        <taxon>Perkinsus</taxon>
    </lineage>
</organism>
<feature type="compositionally biased region" description="Low complexity" evidence="5">
    <location>
        <begin position="80"/>
        <end position="91"/>
    </location>
</feature>
<dbReference type="SUPFAM" id="SSF54928">
    <property type="entry name" value="RNA-binding domain, RBD"/>
    <property type="match status" value="2"/>
</dbReference>
<feature type="compositionally biased region" description="Basic residues" evidence="5">
    <location>
        <begin position="92"/>
        <end position="105"/>
    </location>
</feature>
<dbReference type="Proteomes" id="UP000007800">
    <property type="component" value="Unassembled WGS sequence"/>
</dbReference>
<dbReference type="EMBL" id="GG671811">
    <property type="protein sequence ID" value="EER18392.1"/>
    <property type="molecule type" value="Genomic_DNA"/>
</dbReference>
<dbReference type="SMART" id="SM00360">
    <property type="entry name" value="RRM"/>
    <property type="match status" value="2"/>
</dbReference>
<feature type="region of interest" description="Disordered" evidence="5">
    <location>
        <begin position="1"/>
        <end position="132"/>
    </location>
</feature>
<dbReference type="InterPro" id="IPR012677">
    <property type="entry name" value="Nucleotide-bd_a/b_plait_sf"/>
</dbReference>
<keyword evidence="8" id="KW-1185">Reference proteome</keyword>